<dbReference type="RefSeq" id="WP_264514613.1">
    <property type="nucleotide sequence ID" value="NZ_JAPDDR010000008.1"/>
</dbReference>
<comment type="caution">
    <text evidence="1">The sequence shown here is derived from an EMBL/GenBank/DDBJ whole genome shotgun (WGS) entry which is preliminary data.</text>
</comment>
<dbReference type="EMBL" id="JAPDDR010000008">
    <property type="protein sequence ID" value="MCW1915071.1"/>
    <property type="molecule type" value="Genomic_DNA"/>
</dbReference>
<reference evidence="1" key="1">
    <citation type="submission" date="2022-10" db="EMBL/GenBank/DDBJ databases">
        <title>Luteolibacter sp. GHJ8, whole genome shotgun sequencing project.</title>
        <authorList>
            <person name="Zhao G."/>
            <person name="Shen L."/>
        </authorList>
    </citation>
    <scope>NUCLEOTIDE SEQUENCE</scope>
    <source>
        <strain evidence="1">GHJ8</strain>
    </source>
</reference>
<name>A0ABT3G5D8_9BACT</name>
<dbReference type="Proteomes" id="UP001165653">
    <property type="component" value="Unassembled WGS sequence"/>
</dbReference>
<organism evidence="1 2">
    <name type="scientific">Luteolibacter rhizosphaerae</name>
    <dbReference type="NCBI Taxonomy" id="2989719"/>
    <lineage>
        <taxon>Bacteria</taxon>
        <taxon>Pseudomonadati</taxon>
        <taxon>Verrucomicrobiota</taxon>
        <taxon>Verrucomicrobiia</taxon>
        <taxon>Verrucomicrobiales</taxon>
        <taxon>Verrucomicrobiaceae</taxon>
        <taxon>Luteolibacter</taxon>
    </lineage>
</organism>
<protein>
    <submittedName>
        <fullName evidence="1">Uncharacterized protein</fullName>
    </submittedName>
</protein>
<sequence length="170" mass="18848">MLLALVAWRAWPLVVISSELNLKGAVIAVMPSEFFTPPARKPDEIRSGMAHPGFDFPKLAVQAIFCPRSMRRGHAFWCNDPALSNAKAEELSQILSDPATYQPWLGEKGCGGFHADWYLCWGSGDDLHEVILCEGCHEALIYYAGGFIRCDLDKKAYEKIVAITATRSES</sequence>
<evidence type="ECO:0000313" key="2">
    <source>
        <dbReference type="Proteomes" id="UP001165653"/>
    </source>
</evidence>
<accession>A0ABT3G5D8</accession>
<evidence type="ECO:0000313" key="1">
    <source>
        <dbReference type="EMBL" id="MCW1915071.1"/>
    </source>
</evidence>
<keyword evidence="2" id="KW-1185">Reference proteome</keyword>
<proteinExistence type="predicted"/>
<gene>
    <name evidence="1" type="ORF">OJ996_15905</name>
</gene>